<dbReference type="Pfam" id="PF13305">
    <property type="entry name" value="TetR_C_33"/>
    <property type="match status" value="1"/>
</dbReference>
<evidence type="ECO:0000259" key="5">
    <source>
        <dbReference type="PROSITE" id="PS50977"/>
    </source>
</evidence>
<dbReference type="EMBL" id="JBHSAX010000019">
    <property type="protein sequence ID" value="MFC3965039.1"/>
    <property type="molecule type" value="Genomic_DNA"/>
</dbReference>
<dbReference type="RefSeq" id="WP_378614798.1">
    <property type="nucleotide sequence ID" value="NZ_JBHSAX010000019.1"/>
</dbReference>
<evidence type="ECO:0000256" key="3">
    <source>
        <dbReference type="ARBA" id="ARBA00023163"/>
    </source>
</evidence>
<evidence type="ECO:0000313" key="6">
    <source>
        <dbReference type="EMBL" id="MFC3965039.1"/>
    </source>
</evidence>
<protein>
    <submittedName>
        <fullName evidence="6">TetR/AcrR family transcriptional regulator</fullName>
    </submittedName>
</protein>
<dbReference type="InterPro" id="IPR001647">
    <property type="entry name" value="HTH_TetR"/>
</dbReference>
<dbReference type="InterPro" id="IPR025996">
    <property type="entry name" value="MT1864/Rv1816-like_C"/>
</dbReference>
<dbReference type="PANTHER" id="PTHR30055">
    <property type="entry name" value="HTH-TYPE TRANSCRIPTIONAL REGULATOR RUTR"/>
    <property type="match status" value="1"/>
</dbReference>
<dbReference type="PANTHER" id="PTHR30055:SF234">
    <property type="entry name" value="HTH-TYPE TRANSCRIPTIONAL REGULATOR BETI"/>
    <property type="match status" value="1"/>
</dbReference>
<dbReference type="Pfam" id="PF00440">
    <property type="entry name" value="TetR_N"/>
    <property type="match status" value="1"/>
</dbReference>
<evidence type="ECO:0000256" key="1">
    <source>
        <dbReference type="ARBA" id="ARBA00023015"/>
    </source>
</evidence>
<organism evidence="6 7">
    <name type="scientific">Nocardia jiangsuensis</name>
    <dbReference type="NCBI Taxonomy" id="1691563"/>
    <lineage>
        <taxon>Bacteria</taxon>
        <taxon>Bacillati</taxon>
        <taxon>Actinomycetota</taxon>
        <taxon>Actinomycetes</taxon>
        <taxon>Mycobacteriales</taxon>
        <taxon>Nocardiaceae</taxon>
        <taxon>Nocardia</taxon>
    </lineage>
</organism>
<dbReference type="InterPro" id="IPR036271">
    <property type="entry name" value="Tet_transcr_reg_TetR-rel_C_sf"/>
</dbReference>
<dbReference type="SUPFAM" id="SSF46689">
    <property type="entry name" value="Homeodomain-like"/>
    <property type="match status" value="1"/>
</dbReference>
<dbReference type="Gene3D" id="1.10.10.60">
    <property type="entry name" value="Homeodomain-like"/>
    <property type="match status" value="1"/>
</dbReference>
<dbReference type="Gene3D" id="1.10.357.10">
    <property type="entry name" value="Tetracycline Repressor, domain 2"/>
    <property type="match status" value="1"/>
</dbReference>
<reference evidence="7" key="1">
    <citation type="journal article" date="2019" name="Int. J. Syst. Evol. Microbiol.">
        <title>The Global Catalogue of Microorganisms (GCM) 10K type strain sequencing project: providing services to taxonomists for standard genome sequencing and annotation.</title>
        <authorList>
            <consortium name="The Broad Institute Genomics Platform"/>
            <consortium name="The Broad Institute Genome Sequencing Center for Infectious Disease"/>
            <person name="Wu L."/>
            <person name="Ma J."/>
        </authorList>
    </citation>
    <scope>NUCLEOTIDE SEQUENCE [LARGE SCALE GENOMIC DNA]</scope>
    <source>
        <strain evidence="7">CGMCC 4.7330</strain>
    </source>
</reference>
<comment type="caution">
    <text evidence="6">The sequence shown here is derived from an EMBL/GenBank/DDBJ whole genome shotgun (WGS) entry which is preliminary data.</text>
</comment>
<keyword evidence="3" id="KW-0804">Transcription</keyword>
<evidence type="ECO:0000256" key="4">
    <source>
        <dbReference type="PROSITE-ProRule" id="PRU00335"/>
    </source>
</evidence>
<feature type="DNA-binding region" description="H-T-H motif" evidence="4">
    <location>
        <begin position="36"/>
        <end position="55"/>
    </location>
</feature>
<dbReference type="PROSITE" id="PS50977">
    <property type="entry name" value="HTH_TETR_2"/>
    <property type="match status" value="1"/>
</dbReference>
<dbReference type="InterPro" id="IPR009057">
    <property type="entry name" value="Homeodomain-like_sf"/>
</dbReference>
<proteinExistence type="predicted"/>
<dbReference type="SUPFAM" id="SSF48498">
    <property type="entry name" value="Tetracyclin repressor-like, C-terminal domain"/>
    <property type="match status" value="1"/>
</dbReference>
<keyword evidence="7" id="KW-1185">Reference proteome</keyword>
<keyword evidence="1" id="KW-0805">Transcription regulation</keyword>
<accession>A0ABV8DYW7</accession>
<evidence type="ECO:0000313" key="7">
    <source>
        <dbReference type="Proteomes" id="UP001595696"/>
    </source>
</evidence>
<feature type="domain" description="HTH tetR-type" evidence="5">
    <location>
        <begin position="13"/>
        <end position="73"/>
    </location>
</feature>
<keyword evidence="2 4" id="KW-0238">DNA-binding</keyword>
<gene>
    <name evidence="6" type="ORF">ACFO0B_23885</name>
</gene>
<name>A0ABV8DYW7_9NOCA</name>
<sequence>MTATPSRMTRKTAATREAIIGAARELLDEGGPEALTLPAVSERADVAVQTIYNRVGGRDALLMTVAERAMEANRVYLDAAYAQPGSAVQRVLGAAEAYVRFAKERPHEFRLLTQTSSGSPAFERIADLLDEQTGRLADAIADGIAEGAVRPDIDPRTTATVLWAAVSGVIALSWRADRHRADPDVLLPLLAAAVGEGLLNPNPDEQKCR</sequence>
<evidence type="ECO:0000256" key="2">
    <source>
        <dbReference type="ARBA" id="ARBA00023125"/>
    </source>
</evidence>
<dbReference type="Proteomes" id="UP001595696">
    <property type="component" value="Unassembled WGS sequence"/>
</dbReference>
<dbReference type="InterPro" id="IPR050109">
    <property type="entry name" value="HTH-type_TetR-like_transc_reg"/>
</dbReference>